<accession>A0ABV4CAL5</accession>
<protein>
    <recommendedName>
        <fullName evidence="3">ASCH domain-containing protein</fullName>
    </recommendedName>
</protein>
<name>A0ABV4CAL5_9PSEU</name>
<evidence type="ECO:0008006" key="3">
    <source>
        <dbReference type="Google" id="ProtNLM"/>
    </source>
</evidence>
<evidence type="ECO:0000313" key="1">
    <source>
        <dbReference type="EMBL" id="MEY8038001.1"/>
    </source>
</evidence>
<reference evidence="1 2" key="1">
    <citation type="submission" date="2024-08" db="EMBL/GenBank/DDBJ databases">
        <title>Genome mining of Saccharopolyspora cebuensis PGLac3 from Nigerian medicinal plant.</title>
        <authorList>
            <person name="Ezeobiora C.E."/>
            <person name="Igbokwe N.H."/>
            <person name="Amin D.H."/>
            <person name="Mendie U.E."/>
        </authorList>
    </citation>
    <scope>NUCLEOTIDE SEQUENCE [LARGE SCALE GENOMIC DNA]</scope>
    <source>
        <strain evidence="1 2">PGLac3</strain>
    </source>
</reference>
<comment type="caution">
    <text evidence="1">The sequence shown here is derived from an EMBL/GenBank/DDBJ whole genome shotgun (WGS) entry which is preliminary data.</text>
</comment>
<dbReference type="Proteomes" id="UP001564626">
    <property type="component" value="Unassembled WGS sequence"/>
</dbReference>
<proteinExistence type="predicted"/>
<dbReference type="InterPro" id="IPR036390">
    <property type="entry name" value="WH_DNA-bd_sf"/>
</dbReference>
<dbReference type="RefSeq" id="WP_345366280.1">
    <property type="nucleotide sequence ID" value="NZ_BAABII010000016.1"/>
</dbReference>
<dbReference type="SUPFAM" id="SSF46785">
    <property type="entry name" value="Winged helix' DNA-binding domain"/>
    <property type="match status" value="1"/>
</dbReference>
<organism evidence="1 2">
    <name type="scientific">Saccharopolyspora cebuensis</name>
    <dbReference type="NCBI Taxonomy" id="418759"/>
    <lineage>
        <taxon>Bacteria</taxon>
        <taxon>Bacillati</taxon>
        <taxon>Actinomycetota</taxon>
        <taxon>Actinomycetes</taxon>
        <taxon>Pseudonocardiales</taxon>
        <taxon>Pseudonocardiaceae</taxon>
        <taxon>Saccharopolyspora</taxon>
    </lineage>
</organism>
<gene>
    <name evidence="1" type="ORF">AB8O55_01190</name>
</gene>
<sequence>MLLSGRVLRDVVAGRITVLFRRWASPQARAGARVETPEGVVGVGAVTRVDPAAIGEEEARRAGFSGAAGLRSSLARHGSGPVYRVEVAYLGPVAAEAEPVVLSRGERAELDRRLARWDVSAPRGPWTRVLLGALVGRAGVRPAELAGELGRPVSRVKSDLWRLRELGLVEPVAGGVRLSARGSGYLGG</sequence>
<evidence type="ECO:0000313" key="2">
    <source>
        <dbReference type="Proteomes" id="UP001564626"/>
    </source>
</evidence>
<keyword evidence="2" id="KW-1185">Reference proteome</keyword>
<dbReference type="EMBL" id="JBGEHV010000001">
    <property type="protein sequence ID" value="MEY8038001.1"/>
    <property type="molecule type" value="Genomic_DNA"/>
</dbReference>